<organism evidence="2 3">
    <name type="scientific">Corynebacterium propinquum</name>
    <dbReference type="NCBI Taxonomy" id="43769"/>
    <lineage>
        <taxon>Bacteria</taxon>
        <taxon>Bacillati</taxon>
        <taxon>Actinomycetota</taxon>
        <taxon>Actinomycetes</taxon>
        <taxon>Mycobacteriales</taxon>
        <taxon>Corynebacteriaceae</taxon>
        <taxon>Corynebacterium</taxon>
    </lineage>
</organism>
<dbReference type="Proteomes" id="UP001243856">
    <property type="component" value="Unassembled WGS sequence"/>
</dbReference>
<protein>
    <submittedName>
        <fullName evidence="2">Uncharacterized protein</fullName>
    </submittedName>
</protein>
<dbReference type="EMBL" id="JASNVP010000005">
    <property type="protein sequence ID" value="MDK4326185.1"/>
    <property type="molecule type" value="Genomic_DNA"/>
</dbReference>
<reference evidence="2 4" key="1">
    <citation type="submission" date="2023-05" db="EMBL/GenBank/DDBJ databases">
        <title>Metabolic capabilities are highly conserved among human nasal-associated Corynebacterium species in pangenomic analyses.</title>
        <authorList>
            <person name="Tran T.H."/>
            <person name="Roberts A.Q."/>
            <person name="Escapa I.F."/>
            <person name="Gao W."/>
            <person name="Conlan S."/>
            <person name="Kong H."/>
            <person name="Segre J.A."/>
            <person name="Kelly M.S."/>
            <person name="Lemon K.P."/>
        </authorList>
    </citation>
    <scope>NUCLEOTIDE SEQUENCE</scope>
    <source>
        <strain evidence="2">KPL2654</strain>
        <strain evidence="1 4">KPL2811</strain>
    </source>
</reference>
<name>A0AAP4F6Y1_9CORY</name>
<dbReference type="AlphaFoldDB" id="A0AAP4F6Y1"/>
<dbReference type="RefSeq" id="WP_126844789.1">
    <property type="nucleotide sequence ID" value="NZ_CABIYR010000001.1"/>
</dbReference>
<proteinExistence type="predicted"/>
<accession>A0AAP4F6Y1</accession>
<evidence type="ECO:0000313" key="1">
    <source>
        <dbReference type="EMBL" id="MDK4301027.1"/>
    </source>
</evidence>
<sequence>MAPLQTTHFAVAGVDNKDGGKTSKKILQALYDIFSSKGMGYAAFEFSPNAPARLIIKHKADQQPDIDALNAQMAKVSTAEISEVLFKSR</sequence>
<comment type="caution">
    <text evidence="2">The sequence shown here is derived from an EMBL/GenBank/DDBJ whole genome shotgun (WGS) entry which is preliminary data.</text>
</comment>
<evidence type="ECO:0000313" key="3">
    <source>
        <dbReference type="Proteomes" id="UP001226160"/>
    </source>
</evidence>
<keyword evidence="4" id="KW-1185">Reference proteome</keyword>
<dbReference type="Proteomes" id="UP001226160">
    <property type="component" value="Unassembled WGS sequence"/>
</dbReference>
<evidence type="ECO:0000313" key="4">
    <source>
        <dbReference type="Proteomes" id="UP001243856"/>
    </source>
</evidence>
<gene>
    <name evidence="1" type="ORF">QPX45_07200</name>
    <name evidence="2" type="ORF">QPX54_06615</name>
</gene>
<evidence type="ECO:0000313" key="2">
    <source>
        <dbReference type="EMBL" id="MDK4326185.1"/>
    </source>
</evidence>
<dbReference type="EMBL" id="JASNVK010000011">
    <property type="protein sequence ID" value="MDK4301027.1"/>
    <property type="molecule type" value="Genomic_DNA"/>
</dbReference>